<dbReference type="GO" id="GO:0008745">
    <property type="term" value="F:N-acetylmuramoyl-L-alanine amidase activity"/>
    <property type="evidence" value="ECO:0007669"/>
    <property type="project" value="InterPro"/>
</dbReference>
<protein>
    <submittedName>
        <fullName evidence="1">Uncharacterized protein</fullName>
    </submittedName>
</protein>
<dbReference type="AlphaFoldDB" id="A0A0F8Z2N3"/>
<accession>A0A0F8Z2N3</accession>
<comment type="caution">
    <text evidence="1">The sequence shown here is derived from an EMBL/GenBank/DDBJ whole genome shotgun (WGS) entry which is preliminary data.</text>
</comment>
<reference evidence="1" key="1">
    <citation type="journal article" date="2015" name="Nature">
        <title>Complex archaea that bridge the gap between prokaryotes and eukaryotes.</title>
        <authorList>
            <person name="Spang A."/>
            <person name="Saw J.H."/>
            <person name="Jorgensen S.L."/>
            <person name="Zaremba-Niedzwiedzka K."/>
            <person name="Martijn J."/>
            <person name="Lind A.E."/>
            <person name="van Eijk R."/>
            <person name="Schleper C."/>
            <person name="Guy L."/>
            <person name="Ettema T.J."/>
        </authorList>
    </citation>
    <scope>NUCLEOTIDE SEQUENCE</scope>
</reference>
<name>A0A0F8Z2N3_9ZZZZ</name>
<gene>
    <name evidence="1" type="ORF">LCGC14_2747500</name>
</gene>
<dbReference type="InterPro" id="IPR036505">
    <property type="entry name" value="Amidase/PGRP_sf"/>
</dbReference>
<feature type="non-terminal residue" evidence="1">
    <location>
        <position position="173"/>
    </location>
</feature>
<dbReference type="Gene3D" id="3.40.80.10">
    <property type="entry name" value="Peptidoglycan recognition protein-like"/>
    <property type="match status" value="1"/>
</dbReference>
<dbReference type="GO" id="GO:0009253">
    <property type="term" value="P:peptidoglycan catabolic process"/>
    <property type="evidence" value="ECO:0007669"/>
    <property type="project" value="InterPro"/>
</dbReference>
<sequence length="173" mass="19288">MSTLLTEWAPFATRRNGPSWKVGYSFAGEGGPKRGDVKHSADGWWGGIHSVLDGPKPVSWQFTVGFDRTEQHYPISAHCYHAGDTDDDGGVAANIDLVGIEHLGISDVLTPYQREMTVRISQFCAEQFGLRTFARYPQQQDVWTLVEHNEVSNLPTNCPSGRIPWSAIIRMLN</sequence>
<proteinExistence type="predicted"/>
<evidence type="ECO:0000313" key="1">
    <source>
        <dbReference type="EMBL" id="KKK88012.1"/>
    </source>
</evidence>
<dbReference type="SUPFAM" id="SSF55846">
    <property type="entry name" value="N-acetylmuramoyl-L-alanine amidase-like"/>
    <property type="match status" value="1"/>
</dbReference>
<organism evidence="1">
    <name type="scientific">marine sediment metagenome</name>
    <dbReference type="NCBI Taxonomy" id="412755"/>
    <lineage>
        <taxon>unclassified sequences</taxon>
        <taxon>metagenomes</taxon>
        <taxon>ecological metagenomes</taxon>
    </lineage>
</organism>
<dbReference type="EMBL" id="LAZR01050147">
    <property type="protein sequence ID" value="KKK88012.1"/>
    <property type="molecule type" value="Genomic_DNA"/>
</dbReference>